<sequence length="160" mass="17907">MPIVVTELGTEHTVQFVSKDRSIGHFLSRQIPLICMYALLIISSHIYQLQKINSAVVYGLVLLLCVRAPITDYVQSIPCQGIQIASSGGLLLLPQSINKALFSTVKFIPQDQIEDVFINEAFKGLLVVSYLALVVKDQYELQVLFEVCHVIFITLHHIIV</sequence>
<dbReference type="Pfam" id="PF10181">
    <property type="entry name" value="PIG-H"/>
    <property type="match status" value="1"/>
</dbReference>
<reference evidence="2 3" key="2">
    <citation type="submission" date="2019-11" db="EMBL/GenBank/DDBJ databases">
        <authorList>
            <person name="Lu H."/>
        </authorList>
    </citation>
    <scope>NUCLEOTIDE SEQUENCE [LARGE SCALE GENOMIC DNA]</scope>
    <source>
        <strain evidence="2 3">FIM1</strain>
    </source>
</reference>
<keyword evidence="3" id="KW-1185">Reference proteome</keyword>
<dbReference type="Proteomes" id="UP000422736">
    <property type="component" value="Chromosome 8"/>
</dbReference>
<dbReference type="InterPro" id="IPR019328">
    <property type="entry name" value="PIGH-H_dom"/>
</dbReference>
<evidence type="ECO:0000313" key="2">
    <source>
        <dbReference type="EMBL" id="QGN17711.1"/>
    </source>
</evidence>
<evidence type="ECO:0000313" key="3">
    <source>
        <dbReference type="Proteomes" id="UP000422736"/>
    </source>
</evidence>
<organism evidence="2 3">
    <name type="scientific">Kluyveromyces marxianus</name>
    <name type="common">Yeast</name>
    <name type="synonym">Candida kefyr</name>
    <dbReference type="NCBI Taxonomy" id="4911"/>
    <lineage>
        <taxon>Eukaryota</taxon>
        <taxon>Fungi</taxon>
        <taxon>Dikarya</taxon>
        <taxon>Ascomycota</taxon>
        <taxon>Saccharomycotina</taxon>
        <taxon>Saccharomycetes</taxon>
        <taxon>Saccharomycetales</taxon>
        <taxon>Saccharomycetaceae</taxon>
        <taxon>Kluyveromyces</taxon>
    </lineage>
</organism>
<name>A0ABX6EZT0_KLUMA</name>
<gene>
    <name evidence="2" type="ORF">FIM1_4918</name>
</gene>
<feature type="domain" description="Phosphatidylinositol N-acetylglucosaminyltransferase subunit H conserved" evidence="1">
    <location>
        <begin position="77"/>
        <end position="146"/>
    </location>
</feature>
<evidence type="ECO:0000259" key="1">
    <source>
        <dbReference type="Pfam" id="PF10181"/>
    </source>
</evidence>
<reference evidence="2 3" key="1">
    <citation type="submission" date="2016-03" db="EMBL/GenBank/DDBJ databases">
        <title>How can Kluyveromyces marxianus grow so fast - potential evolutionary course in Saccharomyces Complex revealed by comparative genomics.</title>
        <authorList>
            <person name="Mo W."/>
            <person name="Lu W."/>
            <person name="Yang X."/>
            <person name="Qi J."/>
            <person name="Lv H."/>
        </authorList>
    </citation>
    <scope>NUCLEOTIDE SEQUENCE [LARGE SCALE GENOMIC DNA]</scope>
    <source>
        <strain evidence="2 3">FIM1</strain>
    </source>
</reference>
<protein>
    <recommendedName>
        <fullName evidence="1">Phosphatidylinositol N-acetylglucosaminyltransferase subunit H conserved domain-containing protein</fullName>
    </recommendedName>
</protein>
<dbReference type="EMBL" id="CP015060">
    <property type="protein sequence ID" value="QGN17711.1"/>
    <property type="molecule type" value="Genomic_DNA"/>
</dbReference>
<proteinExistence type="predicted"/>
<accession>A0ABX6EZT0</accession>